<dbReference type="PROSITE" id="PS00975">
    <property type="entry name" value="NMT_1"/>
    <property type="match status" value="1"/>
</dbReference>
<dbReference type="InterPro" id="IPR022678">
    <property type="entry name" value="NMT_CS"/>
</dbReference>
<evidence type="ECO:0000259" key="13">
    <source>
        <dbReference type="Pfam" id="PF01233"/>
    </source>
</evidence>
<feature type="compositionally biased region" description="Basic and acidic residues" evidence="12">
    <location>
        <begin position="39"/>
        <end position="85"/>
    </location>
</feature>
<evidence type="ECO:0000256" key="3">
    <source>
        <dbReference type="ARBA" id="ARBA00009469"/>
    </source>
</evidence>
<dbReference type="SUPFAM" id="SSF55729">
    <property type="entry name" value="Acyl-CoA N-acyltransferases (Nat)"/>
    <property type="match status" value="2"/>
</dbReference>
<organism evidence="15 16">
    <name type="scientific">Lepisosteus oculatus</name>
    <name type="common">Spotted gar</name>
    <dbReference type="NCBI Taxonomy" id="7918"/>
    <lineage>
        <taxon>Eukaryota</taxon>
        <taxon>Metazoa</taxon>
        <taxon>Chordata</taxon>
        <taxon>Craniata</taxon>
        <taxon>Vertebrata</taxon>
        <taxon>Euteleostomi</taxon>
        <taxon>Actinopterygii</taxon>
        <taxon>Neopterygii</taxon>
        <taxon>Holostei</taxon>
        <taxon>Semionotiformes</taxon>
        <taxon>Lepisosteidae</taxon>
        <taxon>Lepisosteus</taxon>
    </lineage>
</organism>
<reference evidence="15" key="3">
    <citation type="submission" date="2025-09" db="UniProtKB">
        <authorList>
            <consortium name="Ensembl"/>
        </authorList>
    </citation>
    <scope>IDENTIFICATION</scope>
</reference>
<dbReference type="PANTHER" id="PTHR11377">
    <property type="entry name" value="N-MYRISTOYL TRANSFERASE"/>
    <property type="match status" value="1"/>
</dbReference>
<protein>
    <recommendedName>
        <fullName evidence="10">Glycylpeptide N-tetradecanoyltransferase</fullName>
        <ecNumber evidence="10">2.3.1.97</ecNumber>
    </recommendedName>
</protein>
<feature type="domain" description="Glycylpeptide N-tetradecanoyltransferase N-terminal" evidence="13">
    <location>
        <begin position="172"/>
        <end position="325"/>
    </location>
</feature>
<reference evidence="16" key="1">
    <citation type="submission" date="2011-12" db="EMBL/GenBank/DDBJ databases">
        <title>The Draft Genome of Lepisosteus oculatus.</title>
        <authorList>
            <consortium name="The Broad Institute Genome Assembly &amp; Analysis Group"/>
            <consortium name="Computational R&amp;D Group"/>
            <consortium name="and Sequencing Platform"/>
            <person name="Di Palma F."/>
            <person name="Alfoldi J."/>
            <person name="Johnson J."/>
            <person name="Berlin A."/>
            <person name="Gnerre S."/>
            <person name="Jaffe D."/>
            <person name="MacCallum I."/>
            <person name="Young S."/>
            <person name="Walker B.J."/>
            <person name="Lander E.S."/>
            <person name="Lindblad-Toh K."/>
        </authorList>
    </citation>
    <scope>NUCLEOTIDE SEQUENCE [LARGE SCALE GENOMIC DNA]</scope>
</reference>
<dbReference type="PANTHER" id="PTHR11377:SF7">
    <property type="entry name" value="GLYCYLPEPTIDE N-TETRADECANOYLTRANSFERASE 1"/>
    <property type="match status" value="1"/>
</dbReference>
<comment type="function">
    <text evidence="10">Adds a myristoyl group to the N-terminal glycine residue of certain cellular proteins.</text>
</comment>
<dbReference type="PROSITE" id="PS00976">
    <property type="entry name" value="NMT_2"/>
    <property type="match status" value="1"/>
</dbReference>
<dbReference type="GeneTree" id="ENSGT00390000017837"/>
<keyword evidence="7" id="KW-0472">Membrane</keyword>
<comment type="subcellular location">
    <subcellularLocation>
        <location evidence="2">Cytoplasm</location>
        <location evidence="2">Cytosol</location>
    </subcellularLocation>
    <subcellularLocation>
        <location evidence="1">Membrane</location>
        <topology evidence="1">Peripheral membrane protein</topology>
    </subcellularLocation>
</comment>
<evidence type="ECO:0000256" key="5">
    <source>
        <dbReference type="ARBA" id="ARBA00022553"/>
    </source>
</evidence>
<dbReference type="AlphaFoldDB" id="W5N0J1"/>
<dbReference type="Ensembl" id="ENSLOCT00000014179.1">
    <property type="protein sequence ID" value="ENSLOCP00000014150.1"/>
    <property type="gene ID" value="ENSLOCG00000011513.1"/>
</dbReference>
<comment type="catalytic activity">
    <reaction evidence="9 10">
        <text>N-terminal glycyl-[protein] + tetradecanoyl-CoA = N-tetradecanoylglycyl-[protein] + CoA + H(+)</text>
        <dbReference type="Rhea" id="RHEA:15521"/>
        <dbReference type="Rhea" id="RHEA-COMP:12666"/>
        <dbReference type="Rhea" id="RHEA-COMP:12667"/>
        <dbReference type="ChEBI" id="CHEBI:15378"/>
        <dbReference type="ChEBI" id="CHEBI:57287"/>
        <dbReference type="ChEBI" id="CHEBI:57385"/>
        <dbReference type="ChEBI" id="CHEBI:64723"/>
        <dbReference type="ChEBI" id="CHEBI:133050"/>
        <dbReference type="EC" id="2.3.1.97"/>
    </reaction>
</comment>
<dbReference type="STRING" id="7918.ENSLOCP00000014150"/>
<evidence type="ECO:0000313" key="15">
    <source>
        <dbReference type="Ensembl" id="ENSLOCP00000014150.1"/>
    </source>
</evidence>
<sequence>MCWGIKPQDYIYQQPPRRPANSRDRYCGVGASLSSWLKMADENETAPKPERQDEVEDDHGHCSDCENEEHHFSDGEKSPADDGGAKKKKKKQRRKKEKAGGKDVAQDQSAKVNSLPADKLQEIQKAIELFSVGQGPAKTMEEASRRSYQFWDTQPVPKLGEVVMSHGSIEPDKDNIRTEPYSLPQGFIWDTLDLGNSAVLKELYTLLNENYVEDDDNMFRFDYSPEFLLWALRPPGWLPQWHCGVRVVSNKKLVGFISAIPASIRIYDIEKKMVEINFLCVHKKLRSKRVAPVLIREITRRVNLQGIFQAVYTAGVVLPKPVGTCRYWHRSLNPRKLIDVKFSHLSRNMTMQRTMKLYRLPENPKTQGLRPMQKKDVAMVHRLLQAYLKQFHLAPVMSLEEVEHWLLPQENIIDTYVVENAEGVVTDFLSFYTLPSTIMNHPVHRSLKAAYSFYNVHTVAPLMDLMGDALILAKSKGFDVFNALDLMENKTFLEKLKFGIGDGNLQYYLYNWKCPSMGAEKVGLVLQ</sequence>
<evidence type="ECO:0000313" key="16">
    <source>
        <dbReference type="Proteomes" id="UP000018468"/>
    </source>
</evidence>
<keyword evidence="5" id="KW-0597">Phosphoprotein</keyword>
<keyword evidence="8 10" id="KW-0012">Acyltransferase</keyword>
<dbReference type="GO" id="GO:0005829">
    <property type="term" value="C:cytosol"/>
    <property type="evidence" value="ECO:0000318"/>
    <property type="project" value="GO_Central"/>
</dbReference>
<dbReference type="GO" id="GO:0016020">
    <property type="term" value="C:membrane"/>
    <property type="evidence" value="ECO:0007669"/>
    <property type="project" value="UniProtKB-SubCell"/>
</dbReference>
<keyword evidence="6 10" id="KW-0808">Transferase</keyword>
<dbReference type="Pfam" id="PF01233">
    <property type="entry name" value="NMT"/>
    <property type="match status" value="1"/>
</dbReference>
<comment type="similarity">
    <text evidence="3 11">Belongs to the NMT family.</text>
</comment>
<dbReference type="InterPro" id="IPR000903">
    <property type="entry name" value="NMT"/>
</dbReference>
<dbReference type="Gene3D" id="3.40.630.170">
    <property type="match status" value="1"/>
</dbReference>
<dbReference type="InterPro" id="IPR022677">
    <property type="entry name" value="NMT_C"/>
</dbReference>
<dbReference type="HOGENOM" id="CLU_022882_1_0_1"/>
<evidence type="ECO:0000256" key="6">
    <source>
        <dbReference type="ARBA" id="ARBA00022679"/>
    </source>
</evidence>
<dbReference type="CDD" id="cd04301">
    <property type="entry name" value="NAT_SF"/>
    <property type="match status" value="1"/>
</dbReference>
<dbReference type="InParanoid" id="W5N0J1"/>
<dbReference type="GO" id="GO:0072657">
    <property type="term" value="P:protein localization to membrane"/>
    <property type="evidence" value="ECO:0000318"/>
    <property type="project" value="GO_Central"/>
</dbReference>
<evidence type="ECO:0000256" key="8">
    <source>
        <dbReference type="ARBA" id="ARBA00023315"/>
    </source>
</evidence>
<evidence type="ECO:0000259" key="14">
    <source>
        <dbReference type="Pfam" id="PF02799"/>
    </source>
</evidence>
<dbReference type="eggNOG" id="KOG2779">
    <property type="taxonomic scope" value="Eukaryota"/>
</dbReference>
<dbReference type="Pfam" id="PF02799">
    <property type="entry name" value="NMT_C"/>
    <property type="match status" value="1"/>
</dbReference>
<evidence type="ECO:0000256" key="10">
    <source>
        <dbReference type="RuleBase" id="RU000586"/>
    </source>
</evidence>
<feature type="region of interest" description="Disordered" evidence="12">
    <location>
        <begin position="1"/>
        <end position="26"/>
    </location>
</feature>
<feature type="compositionally biased region" description="Basic residues" evidence="12">
    <location>
        <begin position="86"/>
        <end position="97"/>
    </location>
</feature>
<evidence type="ECO:0000256" key="7">
    <source>
        <dbReference type="ARBA" id="ARBA00023136"/>
    </source>
</evidence>
<dbReference type="InterPro" id="IPR022676">
    <property type="entry name" value="NMT_N"/>
</dbReference>
<evidence type="ECO:0000256" key="12">
    <source>
        <dbReference type="SAM" id="MobiDB-lite"/>
    </source>
</evidence>
<dbReference type="EMBL" id="AHAT01022976">
    <property type="status" value="NOT_ANNOTATED_CDS"/>
    <property type="molecule type" value="Genomic_DNA"/>
</dbReference>
<evidence type="ECO:0000256" key="2">
    <source>
        <dbReference type="ARBA" id="ARBA00004514"/>
    </source>
</evidence>
<keyword evidence="4" id="KW-0963">Cytoplasm</keyword>
<accession>W5N0J1</accession>
<feature type="domain" description="Glycylpeptide N-tetradecanoyltransferase C-terminal" evidence="14">
    <location>
        <begin position="339"/>
        <end position="517"/>
    </location>
</feature>
<feature type="region of interest" description="Disordered" evidence="12">
    <location>
        <begin position="38"/>
        <end position="115"/>
    </location>
</feature>
<dbReference type="OMA" id="GWKRDWH"/>
<name>W5N0J1_LEPOC</name>
<evidence type="ECO:0000256" key="11">
    <source>
        <dbReference type="RuleBase" id="RU004178"/>
    </source>
</evidence>
<dbReference type="EC" id="2.3.1.97" evidence="10"/>
<proteinExistence type="inferred from homology"/>
<dbReference type="InterPro" id="IPR016181">
    <property type="entry name" value="Acyl_CoA_acyltransferase"/>
</dbReference>
<reference evidence="15" key="2">
    <citation type="submission" date="2025-08" db="UniProtKB">
        <authorList>
            <consortium name="Ensembl"/>
        </authorList>
    </citation>
    <scope>IDENTIFICATION</scope>
</reference>
<dbReference type="GO" id="GO:0004379">
    <property type="term" value="F:glycylpeptide N-tetradecanoyltransferase activity"/>
    <property type="evidence" value="ECO:0000318"/>
    <property type="project" value="GO_Central"/>
</dbReference>
<dbReference type="Proteomes" id="UP000018468">
    <property type="component" value="Linkage group LG15"/>
</dbReference>
<evidence type="ECO:0000256" key="9">
    <source>
        <dbReference type="ARBA" id="ARBA00048276"/>
    </source>
</evidence>
<evidence type="ECO:0000256" key="4">
    <source>
        <dbReference type="ARBA" id="ARBA00022490"/>
    </source>
</evidence>
<dbReference type="Bgee" id="ENSLOCG00000011513">
    <property type="expression patterns" value="Expressed in muscle tissue and 13 other cell types or tissues"/>
</dbReference>
<evidence type="ECO:0000256" key="1">
    <source>
        <dbReference type="ARBA" id="ARBA00004170"/>
    </source>
</evidence>
<dbReference type="FunFam" id="3.40.630.170:FF:000001">
    <property type="entry name" value="Glycylpeptide N-tetradecanoyltransferase"/>
    <property type="match status" value="1"/>
</dbReference>
<keyword evidence="16" id="KW-1185">Reference proteome</keyword>